<comment type="catalytic activity">
    <reaction evidence="9">
        <text>2-deoxy-scyllo-inosamine + NADP(+) = 3-amino-2,3-dideoxy-scyllo-inosose + NADPH + H(+)</text>
        <dbReference type="Rhea" id="RHEA:33879"/>
        <dbReference type="ChEBI" id="CHEBI:15378"/>
        <dbReference type="ChEBI" id="CHEBI:57783"/>
        <dbReference type="ChEBI" id="CHEBI:58349"/>
        <dbReference type="ChEBI" id="CHEBI:65002"/>
        <dbReference type="ChEBI" id="CHEBI:65003"/>
        <dbReference type="EC" id="1.1.1.329"/>
    </reaction>
</comment>
<name>A0A0F4IZA8_9ACTN</name>
<dbReference type="GO" id="GO:0016491">
    <property type="term" value="F:oxidoreductase activity"/>
    <property type="evidence" value="ECO:0007669"/>
    <property type="project" value="UniProtKB-KW"/>
</dbReference>
<comment type="cofactor">
    <cofactor evidence="1">
        <name>Zn(2+)</name>
        <dbReference type="ChEBI" id="CHEBI:29105"/>
    </cofactor>
</comment>
<reference evidence="11 12" key="1">
    <citation type="submission" date="2015-02" db="EMBL/GenBank/DDBJ databases">
        <authorList>
            <person name="Ju K.-S."/>
            <person name="Doroghazi J.R."/>
            <person name="Metcalf W."/>
        </authorList>
    </citation>
    <scope>NUCLEOTIDE SEQUENCE [LARGE SCALE GENOMIC DNA]</scope>
    <source>
        <strain evidence="11 12">NRRL ISP-5550</strain>
    </source>
</reference>
<dbReference type="RefSeq" id="WP_045950958.1">
    <property type="nucleotide sequence ID" value="NZ_JZWV01000999.1"/>
</dbReference>
<keyword evidence="12" id="KW-1185">Reference proteome</keyword>
<comment type="similarity">
    <text evidence="5">Belongs to the zinc-containing alcohol dehydrogenase family. DOIA dehydrogenase subfamily.</text>
</comment>
<accession>A0A0F4IZA8</accession>
<evidence type="ECO:0000256" key="4">
    <source>
        <dbReference type="ARBA" id="ARBA00037908"/>
    </source>
</evidence>
<evidence type="ECO:0000256" key="1">
    <source>
        <dbReference type="ARBA" id="ARBA00001947"/>
    </source>
</evidence>
<proteinExistence type="inferred from homology"/>
<dbReference type="AlphaFoldDB" id="A0A0F4IZA8"/>
<sequence length="146" mass="15132">SVLACGTCDTCLRGRRNQCERAVLTGLTAPGALADYIVVPQTACHRLSLLREGGWSRQDTLLAGALLEPLGCVYNAVFVEGGGIRPGERVTVHGLGPLGLFAGVLCHIGGASRVVGVDPVPGRRDLAQRLGFSACLSPGSAQTPLR</sequence>
<dbReference type="Proteomes" id="UP000033551">
    <property type="component" value="Unassembled WGS sequence"/>
</dbReference>
<dbReference type="SUPFAM" id="SSF50129">
    <property type="entry name" value="GroES-like"/>
    <property type="match status" value="1"/>
</dbReference>
<keyword evidence="2" id="KW-0560">Oxidoreductase</keyword>
<dbReference type="SUPFAM" id="SSF51735">
    <property type="entry name" value="NAD(P)-binding Rossmann-fold domains"/>
    <property type="match status" value="1"/>
</dbReference>
<feature type="non-terminal residue" evidence="11">
    <location>
        <position position="1"/>
    </location>
</feature>
<comment type="caution">
    <text evidence="11">The sequence shown here is derived from an EMBL/GenBank/DDBJ whole genome shotgun (WGS) entry which is preliminary data.</text>
</comment>
<dbReference type="PANTHER" id="PTHR43401:SF2">
    <property type="entry name" value="L-THREONINE 3-DEHYDROGENASE"/>
    <property type="match status" value="1"/>
</dbReference>
<evidence type="ECO:0000256" key="7">
    <source>
        <dbReference type="ARBA" id="ARBA00039387"/>
    </source>
</evidence>
<evidence type="ECO:0000256" key="8">
    <source>
        <dbReference type="ARBA" id="ARBA00048685"/>
    </source>
</evidence>
<comment type="function">
    <text evidence="3">Catalyzes the oxidation of 2-deoxy-scyllo-inosamine (DOIA) with NAD(+) or NADP(+), forming 3-amino-2,3-dideoxy-scyllo-inosose (amino-DOI).</text>
</comment>
<dbReference type="EMBL" id="JZWV01000999">
    <property type="protein sequence ID" value="KJY25996.1"/>
    <property type="molecule type" value="Genomic_DNA"/>
</dbReference>
<evidence type="ECO:0000256" key="6">
    <source>
        <dbReference type="ARBA" id="ARBA00039102"/>
    </source>
</evidence>
<evidence type="ECO:0000259" key="10">
    <source>
        <dbReference type="Pfam" id="PF08240"/>
    </source>
</evidence>
<dbReference type="InterPro" id="IPR036291">
    <property type="entry name" value="NAD(P)-bd_dom_sf"/>
</dbReference>
<evidence type="ECO:0000256" key="9">
    <source>
        <dbReference type="ARBA" id="ARBA00049085"/>
    </source>
</evidence>
<dbReference type="EC" id="1.1.1.329" evidence="6"/>
<evidence type="ECO:0000313" key="12">
    <source>
        <dbReference type="Proteomes" id="UP000033551"/>
    </source>
</evidence>
<evidence type="ECO:0000256" key="3">
    <source>
        <dbReference type="ARBA" id="ARBA00037678"/>
    </source>
</evidence>
<dbReference type="Gene3D" id="3.40.50.720">
    <property type="entry name" value="NAD(P)-binding Rossmann-like Domain"/>
    <property type="match status" value="1"/>
</dbReference>
<gene>
    <name evidence="11" type="ORF">VR44_31075</name>
</gene>
<comment type="catalytic activity">
    <reaction evidence="8">
        <text>2-deoxy-scyllo-inosamine + NAD(+) = 3-amino-2,3-dideoxy-scyllo-inosose + NADH + H(+)</text>
        <dbReference type="Rhea" id="RHEA:33883"/>
        <dbReference type="ChEBI" id="CHEBI:15378"/>
        <dbReference type="ChEBI" id="CHEBI:57540"/>
        <dbReference type="ChEBI" id="CHEBI:57945"/>
        <dbReference type="ChEBI" id="CHEBI:65002"/>
        <dbReference type="ChEBI" id="CHEBI:65003"/>
        <dbReference type="EC" id="1.1.1.329"/>
    </reaction>
</comment>
<feature type="non-terminal residue" evidence="11">
    <location>
        <position position="146"/>
    </location>
</feature>
<dbReference type="Pfam" id="PF08240">
    <property type="entry name" value="ADH_N"/>
    <property type="match status" value="1"/>
</dbReference>
<protein>
    <recommendedName>
        <fullName evidence="7">2-deoxy-scyllo-inosamine dehydrogenase</fullName>
        <ecNumber evidence="6">1.1.1.329</ecNumber>
    </recommendedName>
</protein>
<evidence type="ECO:0000313" key="11">
    <source>
        <dbReference type="EMBL" id="KJY25996.1"/>
    </source>
</evidence>
<evidence type="ECO:0000256" key="5">
    <source>
        <dbReference type="ARBA" id="ARBA00038004"/>
    </source>
</evidence>
<organism evidence="11 12">
    <name type="scientific">Streptomyces katrae</name>
    <dbReference type="NCBI Taxonomy" id="68223"/>
    <lineage>
        <taxon>Bacteria</taxon>
        <taxon>Bacillati</taxon>
        <taxon>Actinomycetota</taxon>
        <taxon>Actinomycetes</taxon>
        <taxon>Kitasatosporales</taxon>
        <taxon>Streptomycetaceae</taxon>
        <taxon>Streptomyces</taxon>
    </lineage>
</organism>
<dbReference type="PANTHER" id="PTHR43401">
    <property type="entry name" value="L-THREONINE 3-DEHYDROGENASE"/>
    <property type="match status" value="1"/>
</dbReference>
<dbReference type="Gene3D" id="3.90.180.10">
    <property type="entry name" value="Medium-chain alcohol dehydrogenases, catalytic domain"/>
    <property type="match status" value="1"/>
</dbReference>
<feature type="domain" description="Alcohol dehydrogenase-like N-terminal" evidence="10">
    <location>
        <begin position="3"/>
        <end position="47"/>
    </location>
</feature>
<dbReference type="InterPro" id="IPR013154">
    <property type="entry name" value="ADH-like_N"/>
</dbReference>
<comment type="pathway">
    <text evidence="4">Metabolic intermediate biosynthesis; 2-deoxystreptamine biosynthesis; 2-deoxystreptamine from D-glucose 6-phosphate: step 3/4.</text>
</comment>
<evidence type="ECO:0000256" key="2">
    <source>
        <dbReference type="ARBA" id="ARBA00023002"/>
    </source>
</evidence>
<dbReference type="InterPro" id="IPR011032">
    <property type="entry name" value="GroES-like_sf"/>
</dbReference>
<dbReference type="InterPro" id="IPR050129">
    <property type="entry name" value="Zn_alcohol_dh"/>
</dbReference>